<accession>A0A4C1U1M0</accession>
<evidence type="ECO:0000313" key="1">
    <source>
        <dbReference type="EMBL" id="GBP20263.1"/>
    </source>
</evidence>
<sequence>MPITAPVPDAVTTYGTIKRTYTPEQPVFETSKISSLNTCRRSADTIPSVEKRARRPLDRPRPIIMVFYDFKYDLTTQQSLVRLRTAFCDEAPCKTLLYNWFVEFKCVRVNLYDEFRDGGRSTAVSNKNIDAVRHMIKTDRNETWSITYSSYGIFPTRVPLALLGLFSNSINAPGPPSQYPPVCVCDCRRAAADKTRAHHKHTCVFRFARVHTPNGAILVNSYAP</sequence>
<comment type="caution">
    <text evidence="1">The sequence shown here is derived from an EMBL/GenBank/DDBJ whole genome shotgun (WGS) entry which is preliminary data.</text>
</comment>
<gene>
    <name evidence="1" type="ORF">EVAR_82136_1</name>
</gene>
<proteinExistence type="predicted"/>
<evidence type="ECO:0000313" key="2">
    <source>
        <dbReference type="Proteomes" id="UP000299102"/>
    </source>
</evidence>
<organism evidence="1 2">
    <name type="scientific">Eumeta variegata</name>
    <name type="common">Bagworm moth</name>
    <name type="synonym">Eumeta japonica</name>
    <dbReference type="NCBI Taxonomy" id="151549"/>
    <lineage>
        <taxon>Eukaryota</taxon>
        <taxon>Metazoa</taxon>
        <taxon>Ecdysozoa</taxon>
        <taxon>Arthropoda</taxon>
        <taxon>Hexapoda</taxon>
        <taxon>Insecta</taxon>
        <taxon>Pterygota</taxon>
        <taxon>Neoptera</taxon>
        <taxon>Endopterygota</taxon>
        <taxon>Lepidoptera</taxon>
        <taxon>Glossata</taxon>
        <taxon>Ditrysia</taxon>
        <taxon>Tineoidea</taxon>
        <taxon>Psychidae</taxon>
        <taxon>Oiketicinae</taxon>
        <taxon>Eumeta</taxon>
    </lineage>
</organism>
<reference evidence="1 2" key="1">
    <citation type="journal article" date="2019" name="Commun. Biol.">
        <title>The bagworm genome reveals a unique fibroin gene that provides high tensile strength.</title>
        <authorList>
            <person name="Kono N."/>
            <person name="Nakamura H."/>
            <person name="Ohtoshi R."/>
            <person name="Tomita M."/>
            <person name="Numata K."/>
            <person name="Arakawa K."/>
        </authorList>
    </citation>
    <scope>NUCLEOTIDE SEQUENCE [LARGE SCALE GENOMIC DNA]</scope>
</reference>
<evidence type="ECO:0008006" key="3">
    <source>
        <dbReference type="Google" id="ProtNLM"/>
    </source>
</evidence>
<dbReference type="OrthoDB" id="10017160at2759"/>
<keyword evidence="2" id="KW-1185">Reference proteome</keyword>
<dbReference type="AlphaFoldDB" id="A0A4C1U1M0"/>
<dbReference type="Proteomes" id="UP000299102">
    <property type="component" value="Unassembled WGS sequence"/>
</dbReference>
<dbReference type="EMBL" id="BGZK01000116">
    <property type="protein sequence ID" value="GBP20263.1"/>
    <property type="molecule type" value="Genomic_DNA"/>
</dbReference>
<name>A0A4C1U1M0_EUMVA</name>
<protein>
    <recommendedName>
        <fullName evidence="3">Mos1 transposase HTH domain-containing protein</fullName>
    </recommendedName>
</protein>